<dbReference type="Gene3D" id="2.180.10.10">
    <property type="entry name" value="RHS repeat-associated core"/>
    <property type="match status" value="2"/>
</dbReference>
<dbReference type="Pfam" id="PF20041">
    <property type="entry name" value="DUF6443"/>
    <property type="match status" value="1"/>
</dbReference>
<organism evidence="4 5">
    <name type="scientific">Dokdonia ponticola</name>
    <dbReference type="NCBI Taxonomy" id="2041041"/>
    <lineage>
        <taxon>Bacteria</taxon>
        <taxon>Pseudomonadati</taxon>
        <taxon>Bacteroidota</taxon>
        <taxon>Flavobacteriia</taxon>
        <taxon>Flavobacteriales</taxon>
        <taxon>Flavobacteriaceae</taxon>
        <taxon>Dokdonia</taxon>
    </lineage>
</organism>
<dbReference type="EMBL" id="JBHSFV010000007">
    <property type="protein sequence ID" value="MFC4634635.1"/>
    <property type="molecule type" value="Genomic_DNA"/>
</dbReference>
<gene>
    <name evidence="4" type="ORF">ACFO3O_11990</name>
</gene>
<dbReference type="InterPro" id="IPR050708">
    <property type="entry name" value="T6SS_VgrG/RHS"/>
</dbReference>
<sequence>MKKLIAFIMLLFPVLGIGQTTTENYVKTTSYQVATQTGSVSEDHKIENISYYDGLGRAKQSVSAKAGGDKQNIVQLVTYDSLGRTNKQYLPFATSAEIPNPLDFTNQGTLQSNIEAFYNTAKYENTLNPYSETLIENAPLNRPLRQGAPGNSWKIQKDNFADHTIHYVYTSNTVSDGNTQGDDVLDFEVVFSGTDITLPSLQLVGLHPANNLSRTITQDENFEQLLDPSGPTNPSDAPLQAYQIIETGAHASEEFVNKKGQTVLKRTYNNDVVHDTYYVYDDFGNLTFVLSPEASAQIVSGTTLVANAQDILNRLAYQYKYDYRNRLIEKKVPAKGWEYILYDKLDRPVLTQDANLRQNNEYLFTKYDDFNRVVYTGIYTSGSSRQTIQNQIDAQTEFNEDVTINSNSFNGNTLYYTNQVFPINSISVLTINYYDTYKDLGSYSLPTTAYGQTITNATKGLPTVSKVRVLATSNWITTATGYDVKARPIFSYSENTYLGTTDTSESLLDFTGKVLESRTTHQKTGHQAVVTKDYFTYDHQNRLITQMQQIDDEPLQLIASNTYDNLGQLESKRVGGQLFEVGYTDLVNVVVSDDGHLITKLDDPNLPDAYNAGLATIGKLEGDGGISFSVESIGSELRVGFNDINTEEGVYDINYFYRFLTTLVNGKYKYIIYKRPLAGGGAQSLYTGYYDIVSNDFKIERDGDTLYFIQNGAVVTSTLLEDPSISLIGDISLKTPNSQISSLNFYATNIDKSLQKVDYQYNVRGWLTDINDINSNSGERDLFNFHINYDTKEGMTSTGSVTPLYNGNISQTIWKSANSDSQVRAYGYAYDDLNRINGGFSRKGINYNTVDSYTLFNVNYDRNGNIETLKRNGYIPTSPGYQLMDDLSYAYNGNQLLNVIEGSTSGIKKQGFYDGNTSATLDDYEYDVNGNMIKDRNKGITDNIEYNHLNLPVTVRINTVDAQGDTQQGTISYIYDATGIKLAKIMNDEVQNSTITTYYAGGYIYENNNNNVESLKMFPHPEGYIEPVYGTSKSIGKFSTQTQTASFSNYQYAFNYTDHLGNVRLTYADSDGDGAIEIGTEIISEKHYYPFGLKQKGYNDVVSGNVNHTADRFSFQGQELQEDLGLGWLQFKWRNHDPAIGRFFNLDPLAEKFVYNSPYAFSENKVISHFELEGLEAVLGITLGKDVKYRGDILEQAHPGTQNINIQSGGVNSFVDAFRTASASDPEGIAFVAVWGHGYAGTIFGAQADASVSNSGLSKLNDAIKNGEVNFTDNALIYLGNCNSATCASDDVRSFAAELSKITGATVIGGNASVGVGREGSQIENAESMIYWMYNPNKDNFVSFNDGVSTNLGGSIDVIRLLNRTMNPPTSVGTVTREGITPSSTPLPTGNTLQADASSGRIDTGDFNTEPFRPRIDKH</sequence>
<dbReference type="PANTHER" id="PTHR32305">
    <property type="match status" value="1"/>
</dbReference>
<reference evidence="5" key="1">
    <citation type="journal article" date="2019" name="Int. J. Syst. Evol. Microbiol.">
        <title>The Global Catalogue of Microorganisms (GCM) 10K type strain sequencing project: providing services to taxonomists for standard genome sequencing and annotation.</title>
        <authorList>
            <consortium name="The Broad Institute Genomics Platform"/>
            <consortium name="The Broad Institute Genome Sequencing Center for Infectious Disease"/>
            <person name="Wu L."/>
            <person name="Ma J."/>
        </authorList>
    </citation>
    <scope>NUCLEOTIDE SEQUENCE [LARGE SCALE GENOMIC DNA]</scope>
    <source>
        <strain evidence="5">YJ-61-S</strain>
    </source>
</reference>
<feature type="region of interest" description="Disordered" evidence="1">
    <location>
        <begin position="1369"/>
        <end position="1419"/>
    </location>
</feature>
<dbReference type="NCBIfam" id="TIGR03696">
    <property type="entry name" value="Rhs_assc_core"/>
    <property type="match status" value="1"/>
</dbReference>
<evidence type="ECO:0000313" key="4">
    <source>
        <dbReference type="EMBL" id="MFC4634635.1"/>
    </source>
</evidence>
<dbReference type="PANTHER" id="PTHR32305:SF15">
    <property type="entry name" value="PROTEIN RHSA-RELATED"/>
    <property type="match status" value="1"/>
</dbReference>
<proteinExistence type="predicted"/>
<evidence type="ECO:0000313" key="5">
    <source>
        <dbReference type="Proteomes" id="UP001596043"/>
    </source>
</evidence>
<evidence type="ECO:0000256" key="1">
    <source>
        <dbReference type="SAM" id="MobiDB-lite"/>
    </source>
</evidence>
<keyword evidence="2" id="KW-0732">Signal</keyword>
<keyword evidence="5" id="KW-1185">Reference proteome</keyword>
<feature type="chain" id="PRO_5046792010" evidence="2">
    <location>
        <begin position="19"/>
        <end position="1419"/>
    </location>
</feature>
<dbReference type="RefSeq" id="WP_379979087.1">
    <property type="nucleotide sequence ID" value="NZ_JBHSFV010000007.1"/>
</dbReference>
<comment type="caution">
    <text evidence="4">The sequence shown here is derived from an EMBL/GenBank/DDBJ whole genome shotgun (WGS) entry which is preliminary data.</text>
</comment>
<name>A0ABV9HY12_9FLAO</name>
<dbReference type="Proteomes" id="UP001596043">
    <property type="component" value="Unassembled WGS sequence"/>
</dbReference>
<accession>A0ABV9HY12</accession>
<evidence type="ECO:0000259" key="3">
    <source>
        <dbReference type="Pfam" id="PF20041"/>
    </source>
</evidence>
<dbReference type="InterPro" id="IPR022385">
    <property type="entry name" value="Rhs_assc_core"/>
</dbReference>
<feature type="signal peptide" evidence="2">
    <location>
        <begin position="1"/>
        <end position="18"/>
    </location>
</feature>
<feature type="domain" description="DUF6443" evidence="3">
    <location>
        <begin position="27"/>
        <end position="165"/>
    </location>
</feature>
<evidence type="ECO:0000256" key="2">
    <source>
        <dbReference type="SAM" id="SignalP"/>
    </source>
</evidence>
<dbReference type="InterPro" id="IPR045619">
    <property type="entry name" value="DUF6443"/>
</dbReference>
<protein>
    <submittedName>
        <fullName evidence="4">DUF6443 domain-containing protein</fullName>
    </submittedName>
</protein>
<feature type="compositionally biased region" description="Polar residues" evidence="1">
    <location>
        <begin position="1381"/>
        <end position="1397"/>
    </location>
</feature>